<dbReference type="InterPro" id="IPR000792">
    <property type="entry name" value="Tscrpt_reg_LuxR_C"/>
</dbReference>
<evidence type="ECO:0000259" key="4">
    <source>
        <dbReference type="PROSITE" id="PS50043"/>
    </source>
</evidence>
<evidence type="ECO:0000256" key="1">
    <source>
        <dbReference type="ARBA" id="ARBA00023015"/>
    </source>
</evidence>
<dbReference type="SUPFAM" id="SSF46894">
    <property type="entry name" value="C-terminal effector domain of the bipartite response regulators"/>
    <property type="match status" value="1"/>
</dbReference>
<feature type="domain" description="HTH luxR-type" evidence="4">
    <location>
        <begin position="13"/>
        <end position="78"/>
    </location>
</feature>
<evidence type="ECO:0000256" key="2">
    <source>
        <dbReference type="ARBA" id="ARBA00023125"/>
    </source>
</evidence>
<dbReference type="InterPro" id="IPR016032">
    <property type="entry name" value="Sig_transdc_resp-reg_C-effctor"/>
</dbReference>
<comment type="caution">
    <text evidence="5">The sequence shown here is derived from an EMBL/GenBank/DDBJ whole genome shotgun (WGS) entry which is preliminary data.</text>
</comment>
<dbReference type="SMART" id="SM00421">
    <property type="entry name" value="HTH_LUXR"/>
    <property type="match status" value="1"/>
</dbReference>
<reference evidence="5 6" key="1">
    <citation type="submission" date="2018-04" db="EMBL/GenBank/DDBJ databases">
        <authorList>
            <person name="Go L.Y."/>
            <person name="Mitchell J.A."/>
        </authorList>
    </citation>
    <scope>NUCLEOTIDE SEQUENCE [LARGE SCALE GENOMIC DNA]</scope>
    <source>
        <strain evidence="5">ULC066bin1</strain>
    </source>
</reference>
<organism evidence="5 6">
    <name type="scientific">Pseudanabaena frigida</name>
    <dbReference type="NCBI Taxonomy" id="945775"/>
    <lineage>
        <taxon>Bacteria</taxon>
        <taxon>Bacillati</taxon>
        <taxon>Cyanobacteriota</taxon>
        <taxon>Cyanophyceae</taxon>
        <taxon>Pseudanabaenales</taxon>
        <taxon>Pseudanabaenaceae</taxon>
        <taxon>Pseudanabaena</taxon>
    </lineage>
</organism>
<name>A0A2W4WHU1_9CYAN</name>
<dbReference type="Gene3D" id="1.10.10.10">
    <property type="entry name" value="Winged helix-like DNA-binding domain superfamily/Winged helix DNA-binding domain"/>
    <property type="match status" value="1"/>
</dbReference>
<sequence length="80" mass="8799">MASSLSSLTQTHSVSYRFKLSAREFEVLAMIVEGMSNPEIASHLYLSTNTIKSHVNGIFNKLGVSDRVQAAVFAVRNQLV</sequence>
<keyword evidence="3" id="KW-0804">Transcription</keyword>
<proteinExistence type="predicted"/>
<evidence type="ECO:0000256" key="3">
    <source>
        <dbReference type="ARBA" id="ARBA00023163"/>
    </source>
</evidence>
<dbReference type="GO" id="GO:0006355">
    <property type="term" value="P:regulation of DNA-templated transcription"/>
    <property type="evidence" value="ECO:0007669"/>
    <property type="project" value="InterPro"/>
</dbReference>
<evidence type="ECO:0000313" key="5">
    <source>
        <dbReference type="EMBL" id="PZO41529.1"/>
    </source>
</evidence>
<dbReference type="EMBL" id="QBML01000011">
    <property type="protein sequence ID" value="PZO41529.1"/>
    <property type="molecule type" value="Genomic_DNA"/>
</dbReference>
<dbReference type="PRINTS" id="PR00038">
    <property type="entry name" value="HTHLUXR"/>
</dbReference>
<dbReference type="InterPro" id="IPR036388">
    <property type="entry name" value="WH-like_DNA-bd_sf"/>
</dbReference>
<dbReference type="CDD" id="cd06170">
    <property type="entry name" value="LuxR_C_like"/>
    <property type="match status" value="1"/>
</dbReference>
<reference evidence="5 6" key="2">
    <citation type="submission" date="2018-06" db="EMBL/GenBank/DDBJ databases">
        <title>Metagenomic assembly of (sub)arctic Cyanobacteria and their associated microbiome from non-axenic cultures.</title>
        <authorList>
            <person name="Baurain D."/>
        </authorList>
    </citation>
    <scope>NUCLEOTIDE SEQUENCE [LARGE SCALE GENOMIC DNA]</scope>
    <source>
        <strain evidence="5">ULC066bin1</strain>
    </source>
</reference>
<keyword evidence="1" id="KW-0805">Transcription regulation</keyword>
<dbReference type="PANTHER" id="PTHR44688:SF25">
    <property type="entry name" value="HTH LUXR-TYPE DOMAIN-CONTAINING PROTEIN"/>
    <property type="match status" value="1"/>
</dbReference>
<dbReference type="Pfam" id="PF00196">
    <property type="entry name" value="GerE"/>
    <property type="match status" value="1"/>
</dbReference>
<dbReference type="PROSITE" id="PS50043">
    <property type="entry name" value="HTH_LUXR_2"/>
    <property type="match status" value="1"/>
</dbReference>
<dbReference type="GO" id="GO:0003677">
    <property type="term" value="F:DNA binding"/>
    <property type="evidence" value="ECO:0007669"/>
    <property type="project" value="UniProtKB-KW"/>
</dbReference>
<dbReference type="PANTHER" id="PTHR44688">
    <property type="entry name" value="DNA-BINDING TRANSCRIPTIONAL ACTIVATOR DEVR_DOSR"/>
    <property type="match status" value="1"/>
</dbReference>
<dbReference type="AlphaFoldDB" id="A0A2W4WHU1"/>
<protein>
    <submittedName>
        <fullName evidence="5">Helix-turn-helix transcriptional regulator</fullName>
    </submittedName>
</protein>
<dbReference type="Proteomes" id="UP000249467">
    <property type="component" value="Unassembled WGS sequence"/>
</dbReference>
<evidence type="ECO:0000313" key="6">
    <source>
        <dbReference type="Proteomes" id="UP000249467"/>
    </source>
</evidence>
<keyword evidence="2" id="KW-0238">DNA-binding</keyword>
<accession>A0A2W4WHU1</accession>
<gene>
    <name evidence="5" type="ORF">DCF19_10050</name>
</gene>